<reference evidence="1" key="1">
    <citation type="submission" date="2016-07" db="EMBL/GenBank/DDBJ databases">
        <authorList>
            <person name="Bretaudeau A."/>
        </authorList>
    </citation>
    <scope>NUCLEOTIDE SEQUENCE</scope>
    <source>
        <strain evidence="1">Rice</strain>
        <tissue evidence="1">Whole body</tissue>
    </source>
</reference>
<protein>
    <submittedName>
        <fullName evidence="1">SFRICE_021880</fullName>
    </submittedName>
</protein>
<proteinExistence type="predicted"/>
<dbReference type="EMBL" id="ODYU01007634">
    <property type="protein sequence ID" value="SOQ50586.1"/>
    <property type="molecule type" value="Genomic_DNA"/>
</dbReference>
<evidence type="ECO:0000313" key="1">
    <source>
        <dbReference type="EMBL" id="SOQ50586.1"/>
    </source>
</evidence>
<dbReference type="AlphaFoldDB" id="A0A2H1WCA3"/>
<name>A0A2H1WCA3_SPOFR</name>
<sequence length="195" mass="21895">MWFPYPELRTTYKVTGAPAQSRRRNGKIMSVIIFLRRENRSMTFPALGKPRESVRLLLTKTTPLLLLLFERLPYNVGIAEMRSIYVVVAQSLKMCPVYGNRLTTYYMGLTTKIVNCGCTLALCVIMLFIIPEAADNLRGQTKQVTGSGLKQESPAVETGWFLVSKCLTLPLGSPKAGEFCLVASHHYDKIIQLMT</sequence>
<gene>
    <name evidence="1" type="ORF">SFRICE_021880</name>
</gene>
<organism evidence="1">
    <name type="scientific">Spodoptera frugiperda</name>
    <name type="common">Fall armyworm</name>
    <dbReference type="NCBI Taxonomy" id="7108"/>
    <lineage>
        <taxon>Eukaryota</taxon>
        <taxon>Metazoa</taxon>
        <taxon>Ecdysozoa</taxon>
        <taxon>Arthropoda</taxon>
        <taxon>Hexapoda</taxon>
        <taxon>Insecta</taxon>
        <taxon>Pterygota</taxon>
        <taxon>Neoptera</taxon>
        <taxon>Endopterygota</taxon>
        <taxon>Lepidoptera</taxon>
        <taxon>Glossata</taxon>
        <taxon>Ditrysia</taxon>
        <taxon>Noctuoidea</taxon>
        <taxon>Noctuidae</taxon>
        <taxon>Amphipyrinae</taxon>
        <taxon>Spodoptera</taxon>
    </lineage>
</organism>
<accession>A0A2H1WCA3</accession>